<accession>A0AAV2PSZ2</accession>
<keyword evidence="3" id="KW-1185">Reference proteome</keyword>
<feature type="region of interest" description="Disordered" evidence="1">
    <location>
        <begin position="110"/>
        <end position="142"/>
    </location>
</feature>
<feature type="compositionally biased region" description="Basic and acidic residues" evidence="1">
    <location>
        <begin position="179"/>
        <end position="188"/>
    </location>
</feature>
<proteinExistence type="predicted"/>
<feature type="region of interest" description="Disordered" evidence="1">
    <location>
        <begin position="176"/>
        <end position="220"/>
    </location>
</feature>
<name>A0AAV2PSZ2_MEGNR</name>
<dbReference type="AlphaFoldDB" id="A0AAV2PSZ2"/>
<feature type="region of interest" description="Disordered" evidence="1">
    <location>
        <begin position="258"/>
        <end position="286"/>
    </location>
</feature>
<reference evidence="2 3" key="1">
    <citation type="submission" date="2024-05" db="EMBL/GenBank/DDBJ databases">
        <authorList>
            <person name="Wallberg A."/>
        </authorList>
    </citation>
    <scope>NUCLEOTIDE SEQUENCE [LARGE SCALE GENOMIC DNA]</scope>
</reference>
<feature type="compositionally biased region" description="Low complexity" evidence="1">
    <location>
        <begin position="414"/>
        <end position="431"/>
    </location>
</feature>
<protein>
    <submittedName>
        <fullName evidence="2">Uncharacterized protein</fullName>
    </submittedName>
</protein>
<comment type="caution">
    <text evidence="2">The sequence shown here is derived from an EMBL/GenBank/DDBJ whole genome shotgun (WGS) entry which is preliminary data.</text>
</comment>
<feature type="region of interest" description="Disordered" evidence="1">
    <location>
        <begin position="412"/>
        <end position="431"/>
    </location>
</feature>
<evidence type="ECO:0000313" key="3">
    <source>
        <dbReference type="Proteomes" id="UP001497623"/>
    </source>
</evidence>
<sequence length="431" mass="47381">MCGGGRRSRAICYEGAQAPGRIPDCLPLWLIQVLYVWLGMSSSSAGGGAMAAARDRAQRYNPTSECNQYPASERSQYLSSERTYPQQQHKGFNPLDDTLAFPVQIALPDGEDIQNPSSTVKLHRTPEQEEELKRPYIKPPPNRNFFDIGQCGPPTRPSSVGVGLAEMRTYTNIQNVGSSREKEKEYYRHSAPLESRPTSLWSGDDGGRSSPKRGRKPTRNIIDKCIAPFTSPKCDRGVHLGSQMETGGLTIRPKGIRHHNQSAAPGTGTSSSCPSSSPPPDVNSPLLVHSGVSRMLEEIPVLSCNPHANTSIPQQCYQQSSQCYQHYGMGSSGASSSFTDDLRHSNPAEATDDRGANSETGVHCSDRTTTHLTHQIDIYEHTSHCISDDSISEHDPPPLYYEVIEHPRLYRNVSSSRSSRQSEQRTSSGKI</sequence>
<dbReference type="Proteomes" id="UP001497623">
    <property type="component" value="Unassembled WGS sequence"/>
</dbReference>
<organism evidence="2 3">
    <name type="scientific">Meganyctiphanes norvegica</name>
    <name type="common">Northern krill</name>
    <name type="synonym">Thysanopoda norvegica</name>
    <dbReference type="NCBI Taxonomy" id="48144"/>
    <lineage>
        <taxon>Eukaryota</taxon>
        <taxon>Metazoa</taxon>
        <taxon>Ecdysozoa</taxon>
        <taxon>Arthropoda</taxon>
        <taxon>Crustacea</taxon>
        <taxon>Multicrustacea</taxon>
        <taxon>Malacostraca</taxon>
        <taxon>Eumalacostraca</taxon>
        <taxon>Eucarida</taxon>
        <taxon>Euphausiacea</taxon>
        <taxon>Euphausiidae</taxon>
        <taxon>Meganyctiphanes</taxon>
    </lineage>
</organism>
<dbReference type="EMBL" id="CAXKWB010001235">
    <property type="protein sequence ID" value="CAL4063716.1"/>
    <property type="molecule type" value="Genomic_DNA"/>
</dbReference>
<evidence type="ECO:0000256" key="1">
    <source>
        <dbReference type="SAM" id="MobiDB-lite"/>
    </source>
</evidence>
<evidence type="ECO:0000313" key="2">
    <source>
        <dbReference type="EMBL" id="CAL4063716.1"/>
    </source>
</evidence>
<gene>
    <name evidence="2" type="ORF">MNOR_LOCUS3571</name>
</gene>
<feature type="compositionally biased region" description="Basic and acidic residues" evidence="1">
    <location>
        <begin position="124"/>
        <end position="134"/>
    </location>
</feature>
<feature type="compositionally biased region" description="Basic and acidic residues" evidence="1">
    <location>
        <begin position="340"/>
        <end position="356"/>
    </location>
</feature>
<feature type="region of interest" description="Disordered" evidence="1">
    <location>
        <begin position="334"/>
        <end position="363"/>
    </location>
</feature>